<reference evidence="1 2" key="2">
    <citation type="journal article" date="2016" name="ISME J.">
        <title>Physiological and genomic characterization of two novel marine thaumarchaeal strains indicates niche differentiation.</title>
        <authorList>
            <person name="Bayer B."/>
            <person name="Vojvoda J."/>
            <person name="Offre P."/>
            <person name="Alves R.J."/>
            <person name="Elisabeth N.H."/>
            <person name="Garcia J.A."/>
            <person name="Volland J.M."/>
            <person name="Srivastava A."/>
            <person name="Schleper C."/>
            <person name="Herndl G.J."/>
        </authorList>
    </citation>
    <scope>NUCLEOTIDE SEQUENCE [LARGE SCALE GENOMIC DNA]</scope>
    <source>
        <strain evidence="1 2">D3C</strain>
    </source>
</reference>
<evidence type="ECO:0000313" key="2">
    <source>
        <dbReference type="Proteomes" id="UP000032027"/>
    </source>
</evidence>
<keyword evidence="2" id="KW-1185">Reference proteome</keyword>
<organism evidence="1 2">
    <name type="scientific">Nitrosopumilus piranensis</name>
    <dbReference type="NCBI Taxonomy" id="1582439"/>
    <lineage>
        <taxon>Archaea</taxon>
        <taxon>Nitrososphaerota</taxon>
        <taxon>Nitrososphaeria</taxon>
        <taxon>Nitrosopumilales</taxon>
        <taxon>Nitrosopumilaceae</taxon>
        <taxon>Nitrosopumilus</taxon>
    </lineage>
</organism>
<dbReference type="Proteomes" id="UP000032027">
    <property type="component" value="Chromosome"/>
</dbReference>
<dbReference type="GeneID" id="41599660"/>
<dbReference type="KEGG" id="nid:NPIRD3C_0499"/>
<sequence>MDFMPVFHCKCKKSKTNRLILDGGSEGNYILELCPKCYKNQDCKFVIKKEIITESIDPGRSHSNSVTGLITTG</sequence>
<gene>
    <name evidence="1" type="ORF">NPIRD3C_0499</name>
</gene>
<dbReference type="AlphaFoldDB" id="A0A0C5BPS7"/>
<dbReference type="STRING" id="1582439.NPIRD3C_0499"/>
<name>A0A0C5BPS7_9ARCH</name>
<evidence type="ECO:0000313" key="1">
    <source>
        <dbReference type="EMBL" id="AJM91713.1"/>
    </source>
</evidence>
<reference evidence="2" key="1">
    <citation type="submission" date="2015-02" db="EMBL/GenBank/DDBJ databases">
        <title>Characterization of two novel Thaumarchaeota isolated from the Northern Adriatic Sea.</title>
        <authorList>
            <person name="Bayer B."/>
            <person name="Vojvoda J."/>
            <person name="Offre P."/>
            <person name="Srivastava A."/>
            <person name="Elisabeth N."/>
            <person name="Garcia J.A.L."/>
            <person name="Schleper C."/>
            <person name="Herndl G.J."/>
        </authorList>
    </citation>
    <scope>NUCLEOTIDE SEQUENCE [LARGE SCALE GENOMIC DNA]</scope>
    <source>
        <strain evidence="2">D3C</strain>
    </source>
</reference>
<dbReference type="OrthoDB" id="382428at2157"/>
<accession>A0A0C5BPS7</accession>
<proteinExistence type="predicted"/>
<dbReference type="PATRIC" id="fig|1582439.9.peg.502"/>
<reference evidence="1 2" key="3">
    <citation type="journal article" date="2019" name="Int. J. Syst. Evol. Microbiol.">
        <title>Nitrosopumilus adriaticus sp. nov. and Nitrosopumilus piranensis sp. nov., two ammonia-oxidizing archaea from the Adriatic Sea and members of the class Nitrososphaeria.</title>
        <authorList>
            <person name="Bayer B."/>
            <person name="Vojvoda J."/>
            <person name="Reinthaler T."/>
            <person name="Reyes C."/>
            <person name="Pinto M."/>
            <person name="Herndl G.J."/>
        </authorList>
    </citation>
    <scope>NUCLEOTIDE SEQUENCE [LARGE SCALE GENOMIC DNA]</scope>
    <source>
        <strain evidence="1 2">D3C</strain>
    </source>
</reference>
<dbReference type="EMBL" id="CP010868">
    <property type="protein sequence ID" value="AJM91713.1"/>
    <property type="molecule type" value="Genomic_DNA"/>
</dbReference>
<dbReference type="HOGENOM" id="CLU_2695538_0_0_2"/>
<dbReference type="RefSeq" id="WP_148702683.1">
    <property type="nucleotide sequence ID" value="NZ_CP010868.1"/>
</dbReference>
<protein>
    <submittedName>
        <fullName evidence="1">Uncharacterized protein</fullName>
    </submittedName>
</protein>